<evidence type="ECO:0000313" key="2">
    <source>
        <dbReference type="Proteomes" id="UP000250140"/>
    </source>
</evidence>
<evidence type="ECO:0000313" key="1">
    <source>
        <dbReference type="EMBL" id="OCL04755.1"/>
    </source>
</evidence>
<dbReference type="AlphaFoldDB" id="A0A8E2EU91"/>
<dbReference type="InterPro" id="IPR021838">
    <property type="entry name" value="DUF3431"/>
</dbReference>
<dbReference type="Proteomes" id="UP000250140">
    <property type="component" value="Unassembled WGS sequence"/>
</dbReference>
<proteinExistence type="predicted"/>
<organism evidence="1 2">
    <name type="scientific">Glonium stellatum</name>
    <dbReference type="NCBI Taxonomy" id="574774"/>
    <lineage>
        <taxon>Eukaryota</taxon>
        <taxon>Fungi</taxon>
        <taxon>Dikarya</taxon>
        <taxon>Ascomycota</taxon>
        <taxon>Pezizomycotina</taxon>
        <taxon>Dothideomycetes</taxon>
        <taxon>Pleosporomycetidae</taxon>
        <taxon>Gloniales</taxon>
        <taxon>Gloniaceae</taxon>
        <taxon>Glonium</taxon>
    </lineage>
</organism>
<protein>
    <submittedName>
        <fullName evidence="1">Uncharacterized protein</fullName>
    </submittedName>
</protein>
<gene>
    <name evidence="1" type="ORF">AOQ84DRAFT_269207</name>
</gene>
<feature type="non-terminal residue" evidence="1">
    <location>
        <position position="1"/>
    </location>
</feature>
<sequence length="226" mass="25814">LVAAAMHTTNVSWMNELADNWTLYPYTVDDLSPVPELHIPQNKGHEAMVYLTFIITHWDNLPPRAIFVHGHRKSWHQEGDMVPLIRSLRLSALDAVGYVPLRCDWYPSCPAEIRPVTHDAVQWGPGAHRADTENGIAEAWNTLFPGVKTPQTIASQCCAQFAVTRHAIRRREKADYERMRNWILNTTLIDDVSGRVLEKLWAYIMTNDTIHCPPPQECACEYFGHC</sequence>
<dbReference type="PANTHER" id="PTHR37490">
    <property type="entry name" value="EXPRESSED PROTEIN"/>
    <property type="match status" value="1"/>
</dbReference>
<feature type="non-terminal residue" evidence="1">
    <location>
        <position position="226"/>
    </location>
</feature>
<dbReference type="OrthoDB" id="426718at2759"/>
<dbReference type="PANTHER" id="PTHR37490:SF3">
    <property type="entry name" value="DUF3431 DOMAIN CONTAINING PROTEIN"/>
    <property type="match status" value="1"/>
</dbReference>
<reference evidence="1 2" key="1">
    <citation type="journal article" date="2016" name="Nat. Commun.">
        <title>Ectomycorrhizal ecology is imprinted in the genome of the dominant symbiotic fungus Cenococcum geophilum.</title>
        <authorList>
            <consortium name="DOE Joint Genome Institute"/>
            <person name="Peter M."/>
            <person name="Kohler A."/>
            <person name="Ohm R.A."/>
            <person name="Kuo A."/>
            <person name="Krutzmann J."/>
            <person name="Morin E."/>
            <person name="Arend M."/>
            <person name="Barry K.W."/>
            <person name="Binder M."/>
            <person name="Choi C."/>
            <person name="Clum A."/>
            <person name="Copeland A."/>
            <person name="Grisel N."/>
            <person name="Haridas S."/>
            <person name="Kipfer T."/>
            <person name="LaButti K."/>
            <person name="Lindquist E."/>
            <person name="Lipzen A."/>
            <person name="Maire R."/>
            <person name="Meier B."/>
            <person name="Mihaltcheva S."/>
            <person name="Molinier V."/>
            <person name="Murat C."/>
            <person name="Poggeler S."/>
            <person name="Quandt C.A."/>
            <person name="Sperisen C."/>
            <person name="Tritt A."/>
            <person name="Tisserant E."/>
            <person name="Crous P.W."/>
            <person name="Henrissat B."/>
            <person name="Nehls U."/>
            <person name="Egli S."/>
            <person name="Spatafora J.W."/>
            <person name="Grigoriev I.V."/>
            <person name="Martin F.M."/>
        </authorList>
    </citation>
    <scope>NUCLEOTIDE SEQUENCE [LARGE SCALE GENOMIC DNA]</scope>
    <source>
        <strain evidence="1 2">CBS 207.34</strain>
    </source>
</reference>
<name>A0A8E2EU91_9PEZI</name>
<dbReference type="EMBL" id="KV750444">
    <property type="protein sequence ID" value="OCL04755.1"/>
    <property type="molecule type" value="Genomic_DNA"/>
</dbReference>
<dbReference type="Pfam" id="PF11913">
    <property type="entry name" value="DUF3431"/>
    <property type="match status" value="1"/>
</dbReference>
<keyword evidence="2" id="KW-1185">Reference proteome</keyword>
<accession>A0A8E2EU91</accession>